<evidence type="ECO:0000256" key="8">
    <source>
        <dbReference type="ARBA" id="ARBA00023180"/>
    </source>
</evidence>
<keyword evidence="10" id="KW-0472">Membrane</keyword>
<dbReference type="GO" id="GO:0046872">
    <property type="term" value="F:metal ion binding"/>
    <property type="evidence" value="ECO:0007669"/>
    <property type="project" value="UniProtKB-KW"/>
</dbReference>
<dbReference type="PROSITE" id="PS51203">
    <property type="entry name" value="CS"/>
    <property type="match status" value="1"/>
</dbReference>
<dbReference type="AlphaFoldDB" id="A0A818MYA4"/>
<dbReference type="PANTHER" id="PTHR45862">
    <property type="entry name" value="PROTEIN SGT1 HOMOLOG"/>
    <property type="match status" value="1"/>
</dbReference>
<evidence type="ECO:0000313" key="14">
    <source>
        <dbReference type="Proteomes" id="UP000663836"/>
    </source>
</evidence>
<dbReference type="Gene3D" id="2.60.40.790">
    <property type="match status" value="1"/>
</dbReference>
<dbReference type="InterPro" id="IPR044563">
    <property type="entry name" value="Sgt1-like"/>
</dbReference>
<evidence type="ECO:0000256" key="9">
    <source>
        <dbReference type="SAM" id="MobiDB-lite"/>
    </source>
</evidence>
<dbReference type="Pfam" id="PF05002">
    <property type="entry name" value="SGS"/>
    <property type="match status" value="1"/>
</dbReference>
<evidence type="ECO:0000256" key="7">
    <source>
        <dbReference type="ARBA" id="ARBA00023157"/>
    </source>
</evidence>
<evidence type="ECO:0000259" key="11">
    <source>
        <dbReference type="PROSITE" id="PS51048"/>
    </source>
</evidence>
<feature type="region of interest" description="Disordered" evidence="9">
    <location>
        <begin position="248"/>
        <end position="274"/>
    </location>
</feature>
<dbReference type="Gene3D" id="1.25.40.10">
    <property type="entry name" value="Tetratricopeptide repeat domain"/>
    <property type="match status" value="1"/>
</dbReference>
<dbReference type="Gene3D" id="1.10.575.10">
    <property type="entry name" value="P1 Nuclease"/>
    <property type="match status" value="1"/>
</dbReference>
<reference evidence="13" key="1">
    <citation type="submission" date="2021-02" db="EMBL/GenBank/DDBJ databases">
        <authorList>
            <person name="Nowell W R."/>
        </authorList>
    </citation>
    <scope>NUCLEOTIDE SEQUENCE</scope>
</reference>
<dbReference type="PROSITE" id="PS51048">
    <property type="entry name" value="SGS"/>
    <property type="match status" value="1"/>
</dbReference>
<comment type="similarity">
    <text evidence="2">Belongs to the nuclease type I family.</text>
</comment>
<keyword evidence="7" id="KW-1015">Disulfide bond</keyword>
<dbReference type="Proteomes" id="UP000663836">
    <property type="component" value="Unassembled WGS sequence"/>
</dbReference>
<dbReference type="InterPro" id="IPR003154">
    <property type="entry name" value="S1/P1nuclease"/>
</dbReference>
<dbReference type="InterPro" id="IPR007052">
    <property type="entry name" value="CS_dom"/>
</dbReference>
<dbReference type="CDD" id="cd11010">
    <property type="entry name" value="S1-P1_nuclease"/>
    <property type="match status" value="1"/>
</dbReference>
<dbReference type="InterPro" id="IPR008947">
    <property type="entry name" value="PLipase_C/P1_nuclease_dom_sf"/>
</dbReference>
<evidence type="ECO:0000256" key="4">
    <source>
        <dbReference type="ARBA" id="ARBA00022723"/>
    </source>
</evidence>
<evidence type="ECO:0000256" key="6">
    <source>
        <dbReference type="ARBA" id="ARBA00022801"/>
    </source>
</evidence>
<name>A0A818MYA4_9BILA</name>
<dbReference type="SUPFAM" id="SSF49764">
    <property type="entry name" value="HSP20-like chaperones"/>
    <property type="match status" value="1"/>
</dbReference>
<keyword evidence="5" id="KW-0255">Endonuclease</keyword>
<keyword evidence="3" id="KW-0540">Nuclease</keyword>
<protein>
    <submittedName>
        <fullName evidence="13">Uncharacterized protein</fullName>
    </submittedName>
</protein>
<dbReference type="InterPro" id="IPR011990">
    <property type="entry name" value="TPR-like_helical_dom_sf"/>
</dbReference>
<feature type="domain" description="SGS" evidence="11">
    <location>
        <begin position="265"/>
        <end position="357"/>
    </location>
</feature>
<dbReference type="Pfam" id="PF02265">
    <property type="entry name" value="S1-P1_nuclease"/>
    <property type="match status" value="1"/>
</dbReference>
<accession>A0A818MYA4</accession>
<keyword evidence="10" id="KW-1133">Transmembrane helix</keyword>
<dbReference type="GO" id="GO:0004519">
    <property type="term" value="F:endonuclease activity"/>
    <property type="evidence" value="ECO:0007669"/>
    <property type="project" value="UniProtKB-KW"/>
</dbReference>
<dbReference type="SUPFAM" id="SSF48537">
    <property type="entry name" value="Phospholipase C/P1 nuclease"/>
    <property type="match status" value="1"/>
</dbReference>
<dbReference type="GO" id="GO:0003676">
    <property type="term" value="F:nucleic acid binding"/>
    <property type="evidence" value="ECO:0007669"/>
    <property type="project" value="InterPro"/>
</dbReference>
<dbReference type="EMBL" id="CAJOBD010000154">
    <property type="protein sequence ID" value="CAF3596619.1"/>
    <property type="molecule type" value="Genomic_DNA"/>
</dbReference>
<dbReference type="SMART" id="SM00028">
    <property type="entry name" value="TPR"/>
    <property type="match status" value="3"/>
</dbReference>
<dbReference type="GO" id="GO:0006308">
    <property type="term" value="P:DNA catabolic process"/>
    <property type="evidence" value="ECO:0007669"/>
    <property type="project" value="InterPro"/>
</dbReference>
<sequence>MSKQVFEQANEAFVDEKYEEAHEFYTKALVNDDKTDHRFTSKILASRAQCSLKLKNYADALKDSNDAIQLDETNIKAYIRKGVSLYNQDLKEEALGVFVRGLEFDSANEQLKIWQHICEKELTEKKSVPIAKSIEKEKLATNITPVHPLPPAKIKHSFYQTDSVVTIQIPIKGLKKDQVQVHSTDTTIKINTKIPSSGHDYSLALDLAYPIDSSRTNFNVTSSNIEIKLYKRQAIQWTSLDAQSTATKALPPVPMSRPLVEKAPTYPSSSQRAKNWDKLEAEIKKDEKENQDDMGDSNAIFQRLYRDSDENTRRAMNKSMASYESGGTCLNMNWEEVSKGRVTCEPPDGMEWKKYDSILCAFGWGPIGHSLVARLAQSQLESSTNRWIYNYIPTNLSGNLSAISSWPDIILYPDTNPFDYHKWQWSRQLHFVNIPDWNCEYISTRDCLNNRCIEGALKNYSQRLIDNNCDYVQQQQALFFLVHFLGDVHQPLHCGFKGDFGGNNVKGFFFNGTNLTNLHTIWDVDIINIRINRHFQSDVNLYYEYLKSLMFNQSLLINETYNDYKTWIDESVSYVCQQVYFDDNNIKLNVSLNFKLGEEYFNRNWPLIDQRLAQAGHRLASLLNQLAKNQSSRKLPPDTQALIIVLCVELAIGIFAALSVYLYKRRDNTKHDVLMSE</sequence>
<dbReference type="InterPro" id="IPR008978">
    <property type="entry name" value="HSP20-like_chaperone"/>
</dbReference>
<feature type="domain" description="CS" evidence="12">
    <location>
        <begin position="151"/>
        <end position="241"/>
    </location>
</feature>
<dbReference type="Pfam" id="PF04969">
    <property type="entry name" value="CS"/>
    <property type="match status" value="1"/>
</dbReference>
<dbReference type="InterPro" id="IPR007699">
    <property type="entry name" value="SGS_dom"/>
</dbReference>
<gene>
    <name evidence="13" type="ORF">JBS370_LOCUS3569</name>
</gene>
<keyword evidence="10" id="KW-0812">Transmembrane</keyword>
<evidence type="ECO:0000313" key="13">
    <source>
        <dbReference type="EMBL" id="CAF3596619.1"/>
    </source>
</evidence>
<keyword evidence="6" id="KW-0378">Hydrolase</keyword>
<dbReference type="GO" id="GO:0016788">
    <property type="term" value="F:hydrolase activity, acting on ester bonds"/>
    <property type="evidence" value="ECO:0007669"/>
    <property type="project" value="InterPro"/>
</dbReference>
<evidence type="ECO:0000256" key="3">
    <source>
        <dbReference type="ARBA" id="ARBA00022722"/>
    </source>
</evidence>
<organism evidence="13 14">
    <name type="scientific">Rotaria sordida</name>
    <dbReference type="NCBI Taxonomy" id="392033"/>
    <lineage>
        <taxon>Eukaryota</taxon>
        <taxon>Metazoa</taxon>
        <taxon>Spiralia</taxon>
        <taxon>Gnathifera</taxon>
        <taxon>Rotifera</taxon>
        <taxon>Eurotatoria</taxon>
        <taxon>Bdelloidea</taxon>
        <taxon>Philodinida</taxon>
        <taxon>Philodinidae</taxon>
        <taxon>Rotaria</taxon>
    </lineage>
</organism>
<feature type="transmembrane region" description="Helical" evidence="10">
    <location>
        <begin position="641"/>
        <end position="663"/>
    </location>
</feature>
<keyword evidence="4" id="KW-0479">Metal-binding</keyword>
<evidence type="ECO:0000256" key="2">
    <source>
        <dbReference type="ARBA" id="ARBA00009547"/>
    </source>
</evidence>
<proteinExistence type="inferred from homology"/>
<comment type="similarity">
    <text evidence="1">Belongs to the SGT1 family.</text>
</comment>
<dbReference type="InterPro" id="IPR019734">
    <property type="entry name" value="TPR_rpt"/>
</dbReference>
<dbReference type="GO" id="GO:0051087">
    <property type="term" value="F:protein-folding chaperone binding"/>
    <property type="evidence" value="ECO:0007669"/>
    <property type="project" value="InterPro"/>
</dbReference>
<comment type="caution">
    <text evidence="13">The sequence shown here is derived from an EMBL/GenBank/DDBJ whole genome shotgun (WGS) entry which is preliminary data.</text>
</comment>
<evidence type="ECO:0000256" key="10">
    <source>
        <dbReference type="SAM" id="Phobius"/>
    </source>
</evidence>
<dbReference type="SUPFAM" id="SSF48452">
    <property type="entry name" value="TPR-like"/>
    <property type="match status" value="1"/>
</dbReference>
<evidence type="ECO:0000256" key="5">
    <source>
        <dbReference type="ARBA" id="ARBA00022759"/>
    </source>
</evidence>
<evidence type="ECO:0000259" key="12">
    <source>
        <dbReference type="PROSITE" id="PS51203"/>
    </source>
</evidence>
<evidence type="ECO:0000256" key="1">
    <source>
        <dbReference type="ARBA" id="ARBA00008509"/>
    </source>
</evidence>
<keyword evidence="8" id="KW-0325">Glycoprotein</keyword>